<dbReference type="InterPro" id="IPR050962">
    <property type="entry name" value="Phosphate-bind_PstS"/>
</dbReference>
<name>A0AAC9YYA3_9ACTN</name>
<evidence type="ECO:0000313" key="8">
    <source>
        <dbReference type="EMBL" id="ASY22835.1"/>
    </source>
</evidence>
<reference evidence="9 10" key="1">
    <citation type="submission" date="2016-07" db="EMBL/GenBank/DDBJ databases">
        <title>High microdiversification within the ubiquitous acI lineage of Actinobacteria.</title>
        <authorList>
            <person name="Neuenschwander S.M."/>
            <person name="Salcher M."/>
            <person name="Ghai R."/>
            <person name="Pernthaler J."/>
        </authorList>
    </citation>
    <scope>NUCLEOTIDE SEQUENCE [LARGE SCALE GENOMIC DNA]</scope>
    <source>
        <strain evidence="7">MMS-IA-79</strain>
        <strain evidence="8">MMS-IIB-76</strain>
    </source>
</reference>
<protein>
    <recommendedName>
        <fullName evidence="4">Phosphate-binding protein</fullName>
    </recommendedName>
</protein>
<evidence type="ECO:0000256" key="1">
    <source>
        <dbReference type="ARBA" id="ARBA00008725"/>
    </source>
</evidence>
<dbReference type="EMBL" id="CP016778">
    <property type="protein sequence ID" value="ASY22835.1"/>
    <property type="molecule type" value="Genomic_DNA"/>
</dbReference>
<dbReference type="GO" id="GO:0042301">
    <property type="term" value="F:phosphate ion binding"/>
    <property type="evidence" value="ECO:0007669"/>
    <property type="project" value="InterPro"/>
</dbReference>
<evidence type="ECO:0000313" key="9">
    <source>
        <dbReference type="Proteomes" id="UP000217177"/>
    </source>
</evidence>
<dbReference type="Pfam" id="PF12849">
    <property type="entry name" value="PBP_like_2"/>
    <property type="match status" value="2"/>
</dbReference>
<dbReference type="Gene3D" id="3.40.190.10">
    <property type="entry name" value="Periplasmic binding protein-like II"/>
    <property type="match status" value="4"/>
</dbReference>
<keyword evidence="2 4" id="KW-0813">Transport</keyword>
<feature type="domain" description="PBP" evidence="6">
    <location>
        <begin position="23"/>
        <end position="157"/>
    </location>
</feature>
<feature type="chain" id="PRO_5042075815" description="Phosphate-binding protein" evidence="5">
    <location>
        <begin position="27"/>
        <end position="383"/>
    </location>
</feature>
<proteinExistence type="inferred from homology"/>
<evidence type="ECO:0000259" key="6">
    <source>
        <dbReference type="Pfam" id="PF12849"/>
    </source>
</evidence>
<gene>
    <name evidence="7" type="ORF">A1sIA79_04640</name>
    <name evidence="8" type="ORF">A1sIIB76_04620</name>
</gene>
<comment type="similarity">
    <text evidence="1 4">Belongs to the PstS family.</text>
</comment>
<keyword evidence="3 4" id="KW-0592">Phosphate transport</keyword>
<evidence type="ECO:0000313" key="7">
    <source>
        <dbReference type="EMBL" id="ASY17499.1"/>
    </source>
</evidence>
<dbReference type="PANTHER" id="PTHR42996">
    <property type="entry name" value="PHOSPHATE-BINDING PROTEIN PSTS"/>
    <property type="match status" value="1"/>
</dbReference>
<dbReference type="InterPro" id="IPR005673">
    <property type="entry name" value="ABC_phos-bd_PstS"/>
</dbReference>
<keyword evidence="5" id="KW-0732">Signal</keyword>
<feature type="domain" description="PBP" evidence="6">
    <location>
        <begin position="181"/>
        <end position="352"/>
    </location>
</feature>
<evidence type="ECO:0000256" key="2">
    <source>
        <dbReference type="ARBA" id="ARBA00022448"/>
    </source>
</evidence>
<accession>A0AAC9YYA3</accession>
<dbReference type="EMBL" id="CP016774">
    <property type="protein sequence ID" value="ASY17499.1"/>
    <property type="molecule type" value="Genomic_DNA"/>
</dbReference>
<evidence type="ECO:0000256" key="4">
    <source>
        <dbReference type="PIRNR" id="PIRNR002756"/>
    </source>
</evidence>
<sequence length="383" mass="40054">MKFSKKAKALIVAGFIAVGTATPAHAVDLAGSGASFVDPLLQECKAGFNTATKHSYVYTSTGSSTGVKNSDAKIGDFWFSDVAHTAATKRSTVFHAPIVAAPIAVLVNLPGKKNLYLSSTTVAKIFSGDITKWNDPAIQADNNRQIKTVIYRKDKDGNVAKDASGNPIVLNTRTLTSNYTLPNQSIRVIYRSDGSGTTGNFTAWLNGVAPTVWTKPGNNAFTTAFPTATLNAAGNIGRIVGAGQSQGVAGLAAKTKYSITYAEKNWGDTFGLRAAYVSNASGNFTYPDSAATSAFLGAAKQDANGIVSYDYNTSVAGAYTLGIISYMLIETQYADKARGAAVKELAQYIVSPACSGAKPSLGFVVVSGTFLDAANAQIAKMNK</sequence>
<dbReference type="GO" id="GO:0043190">
    <property type="term" value="C:ATP-binding cassette (ABC) transporter complex"/>
    <property type="evidence" value="ECO:0007669"/>
    <property type="project" value="InterPro"/>
</dbReference>
<dbReference type="Proteomes" id="UP000217194">
    <property type="component" value="Chromosome"/>
</dbReference>
<dbReference type="GO" id="GO:0035435">
    <property type="term" value="P:phosphate ion transmembrane transport"/>
    <property type="evidence" value="ECO:0007669"/>
    <property type="project" value="InterPro"/>
</dbReference>
<organism evidence="8 10">
    <name type="scientific">Candidatus Planktophila versatilis</name>
    <dbReference type="NCBI Taxonomy" id="1884905"/>
    <lineage>
        <taxon>Bacteria</taxon>
        <taxon>Bacillati</taxon>
        <taxon>Actinomycetota</taxon>
        <taxon>Actinomycetes</taxon>
        <taxon>Candidatus Nanopelagicales</taxon>
        <taxon>Candidatus Nanopelagicaceae</taxon>
        <taxon>Candidatus Planktophila</taxon>
    </lineage>
</organism>
<dbReference type="InterPro" id="IPR024370">
    <property type="entry name" value="PBP_domain"/>
</dbReference>
<keyword evidence="9" id="KW-1185">Reference proteome</keyword>
<dbReference type="SUPFAM" id="SSF53850">
    <property type="entry name" value="Periplasmic binding protein-like II"/>
    <property type="match status" value="1"/>
</dbReference>
<dbReference type="KEGG" id="pvs:A1sIA79_04640"/>
<dbReference type="Proteomes" id="UP000217177">
    <property type="component" value="Chromosome"/>
</dbReference>
<dbReference type="PIRSF" id="PIRSF002756">
    <property type="entry name" value="PstS"/>
    <property type="match status" value="1"/>
</dbReference>
<evidence type="ECO:0000256" key="3">
    <source>
        <dbReference type="ARBA" id="ARBA00022592"/>
    </source>
</evidence>
<feature type="signal peptide" evidence="5">
    <location>
        <begin position="1"/>
        <end position="26"/>
    </location>
</feature>
<dbReference type="AlphaFoldDB" id="A0AAC9YYA3"/>
<dbReference type="PANTHER" id="PTHR42996:SF1">
    <property type="entry name" value="PHOSPHATE-BINDING PROTEIN PSTS"/>
    <property type="match status" value="1"/>
</dbReference>
<evidence type="ECO:0000313" key="10">
    <source>
        <dbReference type="Proteomes" id="UP000217194"/>
    </source>
</evidence>
<evidence type="ECO:0000256" key="5">
    <source>
        <dbReference type="SAM" id="SignalP"/>
    </source>
</evidence>